<dbReference type="InterPro" id="IPR016161">
    <property type="entry name" value="Ald_DH/histidinol_DH"/>
</dbReference>
<keyword evidence="7 16" id="KW-0808">Transferase</keyword>
<dbReference type="PIRSF" id="PIRSF036429">
    <property type="entry name" value="P5C_syn"/>
    <property type="match status" value="1"/>
</dbReference>
<evidence type="ECO:0000256" key="4">
    <source>
        <dbReference type="ARBA" id="ARBA00009302"/>
    </source>
</evidence>
<evidence type="ECO:0000256" key="5">
    <source>
        <dbReference type="ARBA" id="ARBA00022605"/>
    </source>
</evidence>
<dbReference type="NCBIfam" id="TIGR00407">
    <property type="entry name" value="proA"/>
    <property type="match status" value="1"/>
</dbReference>
<accession>A0A6A4VG56</accession>
<dbReference type="InterPro" id="IPR016163">
    <property type="entry name" value="Ald_DH_C"/>
</dbReference>
<evidence type="ECO:0000256" key="9">
    <source>
        <dbReference type="ARBA" id="ARBA00022777"/>
    </source>
</evidence>
<reference evidence="19 20" key="1">
    <citation type="submission" date="2019-07" db="EMBL/GenBank/DDBJ databases">
        <title>Draft genome assembly of a fouling barnacle, Amphibalanus amphitrite (Darwin, 1854): The first reference genome for Thecostraca.</title>
        <authorList>
            <person name="Kim W."/>
        </authorList>
    </citation>
    <scope>NUCLEOTIDE SEQUENCE [LARGE SCALE GENOMIC DNA]</scope>
    <source>
        <strain evidence="19">SNU_AA5</strain>
        <tissue evidence="19">Soma without cirri and trophi</tissue>
    </source>
</reference>
<dbReference type="InterPro" id="IPR001048">
    <property type="entry name" value="Asp/Glu/Uridylate_kinase"/>
</dbReference>
<dbReference type="Gene3D" id="3.40.309.10">
    <property type="entry name" value="Aldehyde Dehydrogenase, Chain A, domain 2"/>
    <property type="match status" value="1"/>
</dbReference>
<evidence type="ECO:0000256" key="15">
    <source>
        <dbReference type="ARBA" id="ARBA00049141"/>
    </source>
</evidence>
<evidence type="ECO:0000256" key="16">
    <source>
        <dbReference type="PIRNR" id="PIRNR036429"/>
    </source>
</evidence>
<keyword evidence="11 16" id="KW-0521">NADP</keyword>
<dbReference type="Pfam" id="PF00696">
    <property type="entry name" value="AA_kinase"/>
    <property type="match status" value="1"/>
</dbReference>
<gene>
    <name evidence="19" type="primary">Aldh18a1</name>
    <name evidence="19" type="ORF">FJT64_011255</name>
</gene>
<comment type="catalytic activity">
    <reaction evidence="14 16">
        <text>L-glutamate 5-semialdehyde + phosphate + NADP(+) = L-glutamyl 5-phosphate + NADPH + H(+)</text>
        <dbReference type="Rhea" id="RHEA:19541"/>
        <dbReference type="ChEBI" id="CHEBI:15378"/>
        <dbReference type="ChEBI" id="CHEBI:43474"/>
        <dbReference type="ChEBI" id="CHEBI:57783"/>
        <dbReference type="ChEBI" id="CHEBI:58066"/>
        <dbReference type="ChEBI" id="CHEBI:58274"/>
        <dbReference type="ChEBI" id="CHEBI:58349"/>
        <dbReference type="EC" id="1.2.1.41"/>
    </reaction>
</comment>
<evidence type="ECO:0000259" key="18">
    <source>
        <dbReference type="Pfam" id="PF00696"/>
    </source>
</evidence>
<dbReference type="InterPro" id="IPR041744">
    <property type="entry name" value="G5K_ProBA"/>
</dbReference>
<dbReference type="PANTHER" id="PTHR11063:SF8">
    <property type="entry name" value="DELTA-1-PYRROLINE-5-CARBOXYLATE SYNTHASE"/>
    <property type="match status" value="1"/>
</dbReference>
<dbReference type="EC" id="2.7.2.11" evidence="16"/>
<feature type="domain" description="Aldehyde dehydrogenase" evidence="17">
    <location>
        <begin position="405"/>
        <end position="670"/>
    </location>
</feature>
<dbReference type="Proteomes" id="UP000440578">
    <property type="component" value="Unassembled WGS sequence"/>
</dbReference>
<dbReference type="GO" id="GO:0004349">
    <property type="term" value="F:glutamate 5-kinase activity"/>
    <property type="evidence" value="ECO:0007669"/>
    <property type="project" value="UniProtKB-UniRule"/>
</dbReference>
<evidence type="ECO:0000256" key="8">
    <source>
        <dbReference type="ARBA" id="ARBA00022741"/>
    </source>
</evidence>
<protein>
    <recommendedName>
        <fullName evidence="16">Delta-1-pyrroline-5-carboxylate synthase</fullName>
    </recommendedName>
    <domain>
        <recommendedName>
            <fullName evidence="16">Glutamate 5-kinase</fullName>
            <shortName evidence="16">GK</shortName>
            <ecNumber evidence="16">2.7.2.11</ecNumber>
        </recommendedName>
        <alternativeName>
            <fullName evidence="16">Gamma-glutamyl kinase</fullName>
        </alternativeName>
    </domain>
    <domain>
        <recommendedName>
            <fullName evidence="16">Gamma-glutamyl phosphate reductase</fullName>
            <shortName evidence="16">GPR</shortName>
            <ecNumber evidence="16">1.2.1.41</ecNumber>
        </recommendedName>
        <alternativeName>
            <fullName evidence="16">Glutamate-5-semialdehyde dehydrogenase</fullName>
        </alternativeName>
        <alternativeName>
            <fullName evidence="16">Glutamyl-gamma-semialdehyde dehydrogenase</fullName>
        </alternativeName>
    </domain>
</protein>
<dbReference type="InterPro" id="IPR036393">
    <property type="entry name" value="AceGlu_kinase-like_sf"/>
</dbReference>
<dbReference type="Gene3D" id="3.40.605.10">
    <property type="entry name" value="Aldehyde Dehydrogenase, Chain A, domain 1"/>
    <property type="match status" value="1"/>
</dbReference>
<dbReference type="PRINTS" id="PR00474">
    <property type="entry name" value="GLU5KINASE"/>
</dbReference>
<dbReference type="EC" id="1.2.1.41" evidence="16"/>
<dbReference type="InterPro" id="IPR001057">
    <property type="entry name" value="Glu/AcGlu_kinase"/>
</dbReference>
<evidence type="ECO:0000256" key="14">
    <source>
        <dbReference type="ARBA" id="ARBA00049024"/>
    </source>
</evidence>
<evidence type="ECO:0000256" key="10">
    <source>
        <dbReference type="ARBA" id="ARBA00022840"/>
    </source>
</evidence>
<evidence type="ECO:0000256" key="13">
    <source>
        <dbReference type="ARBA" id="ARBA00023268"/>
    </source>
</evidence>
<dbReference type="GO" id="GO:0055129">
    <property type="term" value="P:L-proline biosynthetic process"/>
    <property type="evidence" value="ECO:0007669"/>
    <property type="project" value="UniProtKB-UniRule"/>
</dbReference>
<comment type="pathway">
    <text evidence="1 16">Amino-acid biosynthesis; L-proline biosynthesis; L-glutamate 5-semialdehyde from L-glutamate: step 2/2.</text>
</comment>
<dbReference type="InterPro" id="IPR005715">
    <property type="entry name" value="Glu_5kinase/COase_Synthase"/>
</dbReference>
<dbReference type="InterPro" id="IPR015590">
    <property type="entry name" value="Aldehyde_DH_dom"/>
</dbReference>
<keyword evidence="8 16" id="KW-0547">Nucleotide-binding</keyword>
<dbReference type="NCBIfam" id="TIGR01092">
    <property type="entry name" value="P5CS"/>
    <property type="match status" value="1"/>
</dbReference>
<dbReference type="HAMAP" id="MF_00456">
    <property type="entry name" value="ProB"/>
    <property type="match status" value="1"/>
</dbReference>
<dbReference type="InterPro" id="IPR000965">
    <property type="entry name" value="GPR_dom"/>
</dbReference>
<dbReference type="Gene3D" id="3.40.1160.10">
    <property type="entry name" value="Acetylglutamate kinase-like"/>
    <property type="match status" value="1"/>
</dbReference>
<dbReference type="InterPro" id="IPR020593">
    <property type="entry name" value="G-glutamylP_reductase_CS"/>
</dbReference>
<dbReference type="CDD" id="cd04256">
    <property type="entry name" value="AAK_P5CS_ProBA"/>
    <property type="match status" value="1"/>
</dbReference>
<name>A0A6A4VG56_AMPAM</name>
<dbReference type="CDD" id="cd07079">
    <property type="entry name" value="ALDH_F18-19_ProA-GPR"/>
    <property type="match status" value="1"/>
</dbReference>
<evidence type="ECO:0000313" key="20">
    <source>
        <dbReference type="Proteomes" id="UP000440578"/>
    </source>
</evidence>
<keyword evidence="13" id="KW-0511">Multifunctional enzyme</keyword>
<evidence type="ECO:0000313" key="19">
    <source>
        <dbReference type="EMBL" id="KAF0290544.1"/>
    </source>
</evidence>
<dbReference type="HAMAP" id="MF_00412">
    <property type="entry name" value="ProA"/>
    <property type="match status" value="1"/>
</dbReference>
<dbReference type="AlphaFoldDB" id="A0A6A4VG56"/>
<keyword evidence="10 16" id="KW-0067">ATP-binding</keyword>
<dbReference type="PANTHER" id="PTHR11063">
    <property type="entry name" value="GLUTAMATE SEMIALDEHYDE DEHYDROGENASE"/>
    <property type="match status" value="1"/>
</dbReference>
<organism evidence="19 20">
    <name type="scientific">Amphibalanus amphitrite</name>
    <name type="common">Striped barnacle</name>
    <name type="synonym">Balanus amphitrite</name>
    <dbReference type="NCBI Taxonomy" id="1232801"/>
    <lineage>
        <taxon>Eukaryota</taxon>
        <taxon>Metazoa</taxon>
        <taxon>Ecdysozoa</taxon>
        <taxon>Arthropoda</taxon>
        <taxon>Crustacea</taxon>
        <taxon>Multicrustacea</taxon>
        <taxon>Cirripedia</taxon>
        <taxon>Thoracica</taxon>
        <taxon>Thoracicalcarea</taxon>
        <taxon>Balanomorpha</taxon>
        <taxon>Balanoidea</taxon>
        <taxon>Balanidae</taxon>
        <taxon>Amphibalaninae</taxon>
        <taxon>Amphibalanus</taxon>
    </lineage>
</organism>
<dbReference type="FunFam" id="3.40.309.10:FF:000011">
    <property type="entry name" value="Delta-1-pyrroline-5-carboxylate synthase"/>
    <property type="match status" value="1"/>
</dbReference>
<keyword evidence="5 16" id="KW-0028">Amino-acid biosynthesis</keyword>
<dbReference type="EMBL" id="VIIS01001946">
    <property type="protein sequence ID" value="KAF0290544.1"/>
    <property type="molecule type" value="Genomic_DNA"/>
</dbReference>
<dbReference type="NCBIfam" id="NF001221">
    <property type="entry name" value="PRK00197.1"/>
    <property type="match status" value="1"/>
</dbReference>
<dbReference type="InterPro" id="IPR016162">
    <property type="entry name" value="Ald_DH_N"/>
</dbReference>
<keyword evidence="12 16" id="KW-0560">Oxidoreductase</keyword>
<comment type="similarity">
    <text evidence="4 16">In the N-terminal section; belongs to the glutamate 5-kinase family.</text>
</comment>
<comment type="similarity">
    <text evidence="3 16">In the C-terminal section; belongs to the gamma-glutamyl phosphate reductase family.</text>
</comment>
<keyword evidence="9 16" id="KW-0418">Kinase</keyword>
<dbReference type="GO" id="GO:0005524">
    <property type="term" value="F:ATP binding"/>
    <property type="evidence" value="ECO:0007669"/>
    <property type="project" value="UniProtKB-UniRule"/>
</dbReference>
<comment type="pathway">
    <text evidence="2 16">Amino-acid biosynthesis; L-proline biosynthesis; L-glutamate 5-semialdehyde from L-glutamate: step 1/2.</text>
</comment>
<evidence type="ECO:0000256" key="3">
    <source>
        <dbReference type="ARBA" id="ARBA00006300"/>
    </source>
</evidence>
<evidence type="ECO:0000259" key="17">
    <source>
        <dbReference type="Pfam" id="PF00171"/>
    </source>
</evidence>
<dbReference type="UniPathway" id="UPA00098">
    <property type="reaction ID" value="UER00359"/>
</dbReference>
<comment type="catalytic activity">
    <reaction evidence="15 16">
        <text>L-glutamate + ATP = L-glutamyl 5-phosphate + ADP</text>
        <dbReference type="Rhea" id="RHEA:14877"/>
        <dbReference type="ChEBI" id="CHEBI:29985"/>
        <dbReference type="ChEBI" id="CHEBI:30616"/>
        <dbReference type="ChEBI" id="CHEBI:58274"/>
        <dbReference type="ChEBI" id="CHEBI:456216"/>
        <dbReference type="EC" id="2.7.2.11"/>
    </reaction>
</comment>
<proteinExistence type="inferred from homology"/>
<dbReference type="SUPFAM" id="SSF53633">
    <property type="entry name" value="Carbamate kinase-like"/>
    <property type="match status" value="1"/>
</dbReference>
<evidence type="ECO:0000256" key="2">
    <source>
        <dbReference type="ARBA" id="ARBA00005185"/>
    </source>
</evidence>
<dbReference type="GO" id="GO:0005739">
    <property type="term" value="C:mitochondrion"/>
    <property type="evidence" value="ECO:0007669"/>
    <property type="project" value="UniProtKB-UniRule"/>
</dbReference>
<feature type="domain" description="Aspartate/glutamate/uridylate kinase" evidence="18">
    <location>
        <begin position="108"/>
        <end position="376"/>
    </location>
</feature>
<dbReference type="InterPro" id="IPR005766">
    <property type="entry name" value="P5_carboxy_syn"/>
</dbReference>
<evidence type="ECO:0000256" key="1">
    <source>
        <dbReference type="ARBA" id="ARBA00004985"/>
    </source>
</evidence>
<evidence type="ECO:0000256" key="6">
    <source>
        <dbReference type="ARBA" id="ARBA00022650"/>
    </source>
</evidence>
<evidence type="ECO:0000256" key="7">
    <source>
        <dbReference type="ARBA" id="ARBA00022679"/>
    </source>
</evidence>
<keyword evidence="6 16" id="KW-0641">Proline biosynthesis</keyword>
<evidence type="ECO:0000256" key="12">
    <source>
        <dbReference type="ARBA" id="ARBA00023002"/>
    </source>
</evidence>
<comment type="caution">
    <text evidence="19">The sequence shown here is derived from an EMBL/GenBank/DDBJ whole genome shotgun (WGS) entry which is preliminary data.</text>
</comment>
<dbReference type="GO" id="GO:0004350">
    <property type="term" value="F:glutamate-5-semialdehyde dehydrogenase activity"/>
    <property type="evidence" value="ECO:0007669"/>
    <property type="project" value="UniProtKB-UniRule"/>
</dbReference>
<dbReference type="SUPFAM" id="SSF53720">
    <property type="entry name" value="ALDH-like"/>
    <property type="match status" value="1"/>
</dbReference>
<dbReference type="FunFam" id="3.40.1160.10:FF:000032">
    <property type="entry name" value="Delta-1-pyrroline-5-carboxylate synthase"/>
    <property type="match status" value="1"/>
</dbReference>
<dbReference type="OrthoDB" id="1934954at2759"/>
<dbReference type="Pfam" id="PF00171">
    <property type="entry name" value="Aldedh"/>
    <property type="match status" value="1"/>
</dbReference>
<sequence>MSSSARLRSLSPSAGLLSRIGQPAPAVGNPLLAQTQTSRTALLRAAAAPTAASTAYLLRAQPRIGSGARLFSTASWKKGYGVNGRTMQTAETNWSPFKDRSQLKTSRRIVIKMGSAVITREDECGLALGRLASIVEQVAELQNQGRECLMVTSGSVAFGKQKLTEELVMSLSMRETLSKNNGIRAKKSGVYTLEPRAAAAVGQSGLMSLYDAMFAQYGVRIAQILITTADFYSDEIKQNLFETMQELISLNIVPIINTNDAVSPPPQIDEDLAGGLGKPVKPPTRPVISIKDNDSLAARLAAQLHADLLILMTDVDGLYNRPPDQDGARLIDTFVPSSHDEIQFGGKSRVGTGGMDSKSKAAVWALDHGVSVVICNGLKDNAIKDIVAGRRVGTFIAKTNPGGMAVEVLAKGARRGSRVLQSLSWQERANVINTLASLLESRCADIIAANEVDLKKAKAENLSEAMQARLKLTPAKLADLATGLRQIAADGRRQLGRVLRRTQLASGMELRQVTVPLGVLLVIFESRPDCLPQVASLAISTGNGLLLKGGREAKHSNEYLMSLVKEALSTVGATSAVGLVSGREEISDLLQLDDCVDLVIPRGSGELVRHIQDQSRHIPVLGHSEGVCHVYIDKNADMNKALEIVKDSKCDYPAACNAMETLLLHKDLMEVPNLFNNVCQLLKDNGVRLYAGPRLHKQLTFGPPPAPSMRTEYGDLACCIEIVDDVDAAIEHIHEFGSAHTDSIVTEDAASAEKFLNAVDSACVFHNASTRFADGYRFGLGAEVGISTGRIHARGPVGVEGLLTTKWVLHGSGDTVEHFKTGEKVYVHEQLAIEDGGAQSSGQDGEKLESVLE</sequence>
<evidence type="ECO:0000256" key="11">
    <source>
        <dbReference type="ARBA" id="ARBA00022857"/>
    </source>
</evidence>
<keyword evidence="20" id="KW-1185">Reference proteome</keyword>
<dbReference type="PROSITE" id="PS01223">
    <property type="entry name" value="PROA"/>
    <property type="match status" value="1"/>
</dbReference>